<evidence type="ECO:0000313" key="3">
    <source>
        <dbReference type="Proteomes" id="UP000011511"/>
    </source>
</evidence>
<keyword evidence="3" id="KW-1185">Reference proteome</keyword>
<dbReference type="PATRIC" id="fig|1227494.3.peg.3558"/>
<accession>L9ZC86</accession>
<reference evidence="2 3" key="1">
    <citation type="journal article" date="2014" name="PLoS Genet.">
        <title>Phylogenetically driven sequencing of extremely halophilic archaea reveals strategies for static and dynamic osmo-response.</title>
        <authorList>
            <person name="Becker E.A."/>
            <person name="Seitzer P.M."/>
            <person name="Tritt A."/>
            <person name="Larsen D."/>
            <person name="Krusor M."/>
            <person name="Yao A.I."/>
            <person name="Wu D."/>
            <person name="Madern D."/>
            <person name="Eisen J.A."/>
            <person name="Darling A.E."/>
            <person name="Facciotti M.T."/>
        </authorList>
    </citation>
    <scope>NUCLEOTIDE SEQUENCE [LARGE SCALE GENOMIC DNA]</scope>
    <source>
        <strain evidence="2 3">JCM 12890</strain>
    </source>
</reference>
<dbReference type="Proteomes" id="UP000011511">
    <property type="component" value="Unassembled WGS sequence"/>
</dbReference>
<sequence length="123" mass="14749">MKLRTRRATKDPGLGSKEKLYCVDCETRHRVRRDEFKESCDECGSMLHESKHIVQLFQRLLDRPDIEFEVADAVLARYERFHSLILDLQYQSVTQVDLKNQLKIREEAKEMIEEEMNAWLEQY</sequence>
<dbReference type="RefSeq" id="WP_007110765.1">
    <property type="nucleotide sequence ID" value="NZ_AOIK01000043.1"/>
</dbReference>
<evidence type="ECO:0000313" key="2">
    <source>
        <dbReference type="EMBL" id="ELY83621.1"/>
    </source>
</evidence>
<name>L9ZC86_NATA2</name>
<proteinExistence type="predicted"/>
<keyword evidence="1" id="KW-0175">Coiled coil</keyword>
<evidence type="ECO:0000256" key="1">
    <source>
        <dbReference type="SAM" id="Coils"/>
    </source>
</evidence>
<dbReference type="AlphaFoldDB" id="L9ZC86"/>
<gene>
    <name evidence="2" type="ORF">C485_17752</name>
</gene>
<dbReference type="EMBL" id="AOIK01000043">
    <property type="protein sequence ID" value="ELY83621.1"/>
    <property type="molecule type" value="Genomic_DNA"/>
</dbReference>
<protein>
    <submittedName>
        <fullName evidence="2">Uncharacterized protein</fullName>
    </submittedName>
</protein>
<comment type="caution">
    <text evidence="2">The sequence shown here is derived from an EMBL/GenBank/DDBJ whole genome shotgun (WGS) entry which is preliminary data.</text>
</comment>
<feature type="coiled-coil region" evidence="1">
    <location>
        <begin position="95"/>
        <end position="122"/>
    </location>
</feature>
<organism evidence="2 3">
    <name type="scientific">Natrinema altunense (strain JCM 12890 / CGMCC 1.3731 / AJ2)</name>
    <dbReference type="NCBI Taxonomy" id="1227494"/>
    <lineage>
        <taxon>Archaea</taxon>
        <taxon>Methanobacteriati</taxon>
        <taxon>Methanobacteriota</taxon>
        <taxon>Stenosarchaea group</taxon>
        <taxon>Halobacteria</taxon>
        <taxon>Halobacteriales</taxon>
        <taxon>Natrialbaceae</taxon>
        <taxon>Natrinema</taxon>
    </lineage>
</organism>